<sequence>MTQPKIRLALIGHSGAGKSTTAQLITHTAQSRGLRAEVIKVAAPLYDLQHAFYTRIGRTLPPGQQDQQLMETLARCLRDREPGFLLKDFLTRADASSADVVINDDVRSYDHDLLRLRASGWTVLRVSAPDETRKERLTAQGYLSLSDVSTAGVEDVDADVEVTNDGTLQDLAGHVRAVLDRVFSC</sequence>
<dbReference type="Pfam" id="PF13401">
    <property type="entry name" value="AAA_22"/>
    <property type="match status" value="1"/>
</dbReference>
<keyword evidence="3" id="KW-1185">Reference proteome</keyword>
<dbReference type="SUPFAM" id="SSF52540">
    <property type="entry name" value="P-loop containing nucleoside triphosphate hydrolases"/>
    <property type="match status" value="1"/>
</dbReference>
<evidence type="ECO:0000259" key="1">
    <source>
        <dbReference type="Pfam" id="PF13401"/>
    </source>
</evidence>
<dbReference type="InterPro" id="IPR027417">
    <property type="entry name" value="P-loop_NTPase"/>
</dbReference>
<dbReference type="GO" id="GO:0016887">
    <property type="term" value="F:ATP hydrolysis activity"/>
    <property type="evidence" value="ECO:0007669"/>
    <property type="project" value="InterPro"/>
</dbReference>
<dbReference type="OrthoDB" id="9133683at2"/>
<feature type="domain" description="ORC1/DEAH AAA+ ATPase" evidence="1">
    <location>
        <begin position="8"/>
        <end position="83"/>
    </location>
</feature>
<protein>
    <submittedName>
        <fullName evidence="2">Cytidine deaminase</fullName>
    </submittedName>
</protein>
<dbReference type="AlphaFoldDB" id="A0A2N3V512"/>
<evidence type="ECO:0000313" key="3">
    <source>
        <dbReference type="Proteomes" id="UP000233766"/>
    </source>
</evidence>
<name>A0A2N3V512_9NOCA</name>
<proteinExistence type="predicted"/>
<dbReference type="Gene3D" id="3.40.50.300">
    <property type="entry name" value="P-loop containing nucleotide triphosphate hydrolases"/>
    <property type="match status" value="1"/>
</dbReference>
<evidence type="ECO:0000313" key="2">
    <source>
        <dbReference type="EMBL" id="PKV76712.1"/>
    </source>
</evidence>
<comment type="caution">
    <text evidence="2">The sequence shown here is derived from an EMBL/GenBank/DDBJ whole genome shotgun (WGS) entry which is preliminary data.</text>
</comment>
<reference evidence="2 3" key="1">
    <citation type="submission" date="2017-12" db="EMBL/GenBank/DDBJ databases">
        <title>Sequencing the genomes of 1000 Actinobacteria strains.</title>
        <authorList>
            <person name="Klenk H.-P."/>
        </authorList>
    </citation>
    <scope>NUCLEOTIDE SEQUENCE [LARGE SCALE GENOMIC DNA]</scope>
    <source>
        <strain evidence="2 3">DSM 44489</strain>
    </source>
</reference>
<dbReference type="EMBL" id="PJMW01000003">
    <property type="protein sequence ID" value="PKV76712.1"/>
    <property type="molecule type" value="Genomic_DNA"/>
</dbReference>
<dbReference type="InterPro" id="IPR049945">
    <property type="entry name" value="AAA_22"/>
</dbReference>
<gene>
    <name evidence="2" type="ORF">ATK86_7113</name>
</gene>
<organism evidence="2 3">
    <name type="scientific">Nocardia fluminea</name>
    <dbReference type="NCBI Taxonomy" id="134984"/>
    <lineage>
        <taxon>Bacteria</taxon>
        <taxon>Bacillati</taxon>
        <taxon>Actinomycetota</taxon>
        <taxon>Actinomycetes</taxon>
        <taxon>Mycobacteriales</taxon>
        <taxon>Nocardiaceae</taxon>
        <taxon>Nocardia</taxon>
    </lineage>
</organism>
<dbReference type="Proteomes" id="UP000233766">
    <property type="component" value="Unassembled WGS sequence"/>
</dbReference>
<dbReference type="RefSeq" id="WP_101468886.1">
    <property type="nucleotide sequence ID" value="NZ_PJMW01000003.1"/>
</dbReference>
<accession>A0A2N3V512</accession>